<feature type="transmembrane region" description="Helical" evidence="6">
    <location>
        <begin position="104"/>
        <end position="128"/>
    </location>
</feature>
<evidence type="ECO:0000256" key="6">
    <source>
        <dbReference type="SAM" id="Phobius"/>
    </source>
</evidence>
<dbReference type="PANTHER" id="PTHR23423">
    <property type="entry name" value="ORGANIC SOLUTE TRANSPORTER-RELATED"/>
    <property type="match status" value="1"/>
</dbReference>
<gene>
    <name evidence="7" type="ORF">BCR33DRAFT_378341</name>
</gene>
<evidence type="ECO:0000256" key="5">
    <source>
        <dbReference type="SAM" id="MobiDB-lite"/>
    </source>
</evidence>
<feature type="region of interest" description="Disordered" evidence="5">
    <location>
        <begin position="200"/>
        <end position="222"/>
    </location>
</feature>
<evidence type="ECO:0000256" key="4">
    <source>
        <dbReference type="ARBA" id="ARBA00023136"/>
    </source>
</evidence>
<dbReference type="EMBL" id="MCGO01000037">
    <property type="protein sequence ID" value="ORY39918.1"/>
    <property type="molecule type" value="Genomic_DNA"/>
</dbReference>
<sequence length="222" mass="25469">MNGRERGQCVFKDSFFPDSVHGAIVRRLRLCLVPLSDAALYINLYRDLYEGFAVYSFFNLCLLYLGHTWDQQRESMRTSERGVGRKRCPPPLCCFTYDPKHPRFLVYCKLGICQLLVMRSLTCIGTLLLDYWNLFCPESMSPKFGHVYIVILNLASMGLSMFTLLSFYLASTMIYLLVDPSTSSSPSNSYYLFHTSNLSSSQSSSLWDTCKETGRNGRREKL</sequence>
<proteinExistence type="predicted"/>
<name>A0A1Y2BYR9_9FUNG</name>
<keyword evidence="3 6" id="KW-1133">Transmembrane helix</keyword>
<feature type="transmembrane region" description="Helical" evidence="6">
    <location>
        <begin position="148"/>
        <end position="178"/>
    </location>
</feature>
<dbReference type="Proteomes" id="UP000193642">
    <property type="component" value="Unassembled WGS sequence"/>
</dbReference>
<accession>A0A1Y2BYR9</accession>
<evidence type="ECO:0000256" key="3">
    <source>
        <dbReference type="ARBA" id="ARBA00022989"/>
    </source>
</evidence>
<keyword evidence="8" id="KW-1185">Reference proteome</keyword>
<dbReference type="SMART" id="SM01417">
    <property type="entry name" value="Solute_trans_a"/>
    <property type="match status" value="1"/>
</dbReference>
<dbReference type="InterPro" id="IPR005178">
    <property type="entry name" value="Ostalpha/TMEM184C"/>
</dbReference>
<keyword evidence="4 6" id="KW-0472">Membrane</keyword>
<feature type="compositionally biased region" description="Basic and acidic residues" evidence="5">
    <location>
        <begin position="209"/>
        <end position="222"/>
    </location>
</feature>
<dbReference type="Pfam" id="PF03619">
    <property type="entry name" value="Solute_trans_a"/>
    <property type="match status" value="1"/>
</dbReference>
<protein>
    <submittedName>
        <fullName evidence="7">Uncharacterized protein</fullName>
    </submittedName>
</protein>
<organism evidence="7 8">
    <name type="scientific">Rhizoclosmatium globosum</name>
    <dbReference type="NCBI Taxonomy" id="329046"/>
    <lineage>
        <taxon>Eukaryota</taxon>
        <taxon>Fungi</taxon>
        <taxon>Fungi incertae sedis</taxon>
        <taxon>Chytridiomycota</taxon>
        <taxon>Chytridiomycota incertae sedis</taxon>
        <taxon>Chytridiomycetes</taxon>
        <taxon>Chytridiales</taxon>
        <taxon>Chytriomycetaceae</taxon>
        <taxon>Rhizoclosmatium</taxon>
    </lineage>
</organism>
<reference evidence="7 8" key="1">
    <citation type="submission" date="2016-07" db="EMBL/GenBank/DDBJ databases">
        <title>Pervasive Adenine N6-methylation of Active Genes in Fungi.</title>
        <authorList>
            <consortium name="DOE Joint Genome Institute"/>
            <person name="Mondo S.J."/>
            <person name="Dannebaum R.O."/>
            <person name="Kuo R.C."/>
            <person name="Labutti K."/>
            <person name="Haridas S."/>
            <person name="Kuo A."/>
            <person name="Salamov A."/>
            <person name="Ahrendt S.R."/>
            <person name="Lipzen A."/>
            <person name="Sullivan W."/>
            <person name="Andreopoulos W.B."/>
            <person name="Clum A."/>
            <person name="Lindquist E."/>
            <person name="Daum C."/>
            <person name="Ramamoorthy G.K."/>
            <person name="Gryganskyi A."/>
            <person name="Culley D."/>
            <person name="Magnuson J.K."/>
            <person name="James T.Y."/>
            <person name="O'Malley M.A."/>
            <person name="Stajich J.E."/>
            <person name="Spatafora J.W."/>
            <person name="Visel A."/>
            <person name="Grigoriev I.V."/>
        </authorList>
    </citation>
    <scope>NUCLEOTIDE SEQUENCE [LARGE SCALE GENOMIC DNA]</scope>
    <source>
        <strain evidence="7 8">JEL800</strain>
    </source>
</reference>
<evidence type="ECO:0000313" key="7">
    <source>
        <dbReference type="EMBL" id="ORY39918.1"/>
    </source>
</evidence>
<dbReference type="OrthoDB" id="5348404at2759"/>
<dbReference type="AlphaFoldDB" id="A0A1Y2BYR9"/>
<comment type="subcellular location">
    <subcellularLocation>
        <location evidence="1">Membrane</location>
        <topology evidence="1">Multi-pass membrane protein</topology>
    </subcellularLocation>
</comment>
<evidence type="ECO:0000256" key="2">
    <source>
        <dbReference type="ARBA" id="ARBA00022692"/>
    </source>
</evidence>
<dbReference type="GO" id="GO:0016020">
    <property type="term" value="C:membrane"/>
    <property type="evidence" value="ECO:0007669"/>
    <property type="project" value="UniProtKB-SubCell"/>
</dbReference>
<evidence type="ECO:0000313" key="8">
    <source>
        <dbReference type="Proteomes" id="UP000193642"/>
    </source>
</evidence>
<evidence type="ECO:0000256" key="1">
    <source>
        <dbReference type="ARBA" id="ARBA00004141"/>
    </source>
</evidence>
<keyword evidence="2 6" id="KW-0812">Transmembrane</keyword>
<comment type="caution">
    <text evidence="7">The sequence shown here is derived from an EMBL/GenBank/DDBJ whole genome shotgun (WGS) entry which is preliminary data.</text>
</comment>